<dbReference type="RefSeq" id="WP_067858802.1">
    <property type="nucleotide sequence ID" value="NZ_LGTW01000034.1"/>
</dbReference>
<evidence type="ECO:0000256" key="1">
    <source>
        <dbReference type="ARBA" id="ARBA00004141"/>
    </source>
</evidence>
<evidence type="ECO:0000256" key="6">
    <source>
        <dbReference type="RuleBase" id="RU363041"/>
    </source>
</evidence>
<feature type="transmembrane region" description="Helical" evidence="6">
    <location>
        <begin position="7"/>
        <end position="35"/>
    </location>
</feature>
<dbReference type="Pfam" id="PF01925">
    <property type="entry name" value="TauE"/>
    <property type="match status" value="1"/>
</dbReference>
<dbReference type="PATRIC" id="fig|59750.3.peg.5044"/>
<feature type="transmembrane region" description="Helical" evidence="6">
    <location>
        <begin position="229"/>
        <end position="248"/>
    </location>
</feature>
<gene>
    <name evidence="7" type="ORF">AFM11_33555</name>
</gene>
<dbReference type="InterPro" id="IPR002781">
    <property type="entry name" value="TM_pro_TauE-like"/>
</dbReference>
<feature type="transmembrane region" description="Helical" evidence="6">
    <location>
        <begin position="101"/>
        <end position="120"/>
    </location>
</feature>
<feature type="transmembrane region" description="Helical" evidence="6">
    <location>
        <begin position="184"/>
        <end position="217"/>
    </location>
</feature>
<organism evidence="7 8">
    <name type="scientific">Mycolicibacterium wolinskyi</name>
    <dbReference type="NCBI Taxonomy" id="59750"/>
    <lineage>
        <taxon>Bacteria</taxon>
        <taxon>Bacillati</taxon>
        <taxon>Actinomycetota</taxon>
        <taxon>Actinomycetes</taxon>
        <taxon>Mycobacteriales</taxon>
        <taxon>Mycobacteriaceae</taxon>
        <taxon>Mycolicibacterium</taxon>
    </lineage>
</organism>
<evidence type="ECO:0000256" key="3">
    <source>
        <dbReference type="ARBA" id="ARBA00022692"/>
    </source>
</evidence>
<evidence type="ECO:0000313" key="8">
    <source>
        <dbReference type="Proteomes" id="UP000070612"/>
    </source>
</evidence>
<evidence type="ECO:0000256" key="5">
    <source>
        <dbReference type="ARBA" id="ARBA00023136"/>
    </source>
</evidence>
<evidence type="ECO:0000256" key="4">
    <source>
        <dbReference type="ARBA" id="ARBA00022989"/>
    </source>
</evidence>
<keyword evidence="5 6" id="KW-0472">Membrane</keyword>
<evidence type="ECO:0000313" key="7">
    <source>
        <dbReference type="EMBL" id="KWX19920.1"/>
    </source>
</evidence>
<keyword evidence="6" id="KW-1003">Cell membrane</keyword>
<keyword evidence="4 6" id="KW-1133">Transmembrane helix</keyword>
<sequence>MGFWILVVVGALSGVTTVLFGFGGGFVTVPVIVWADSELGDDAMRTAVATSAVVVFVGAAIATASTRREILVGLRGGSGLVALLAVGGLVGGVAARFVPAVVAQWGFVAYLALTLADAVIRPGFVRPAAARAEPRTVSARYGLPVGAVAAFLGVGGSVLTVPLLRRAGRSMESATALANPLTLAITAPAVVPLVASVDITSAAALLLGATPVIVILRRRRIGMPDAVHARVYLGLIAAVTLAMAAAALS</sequence>
<dbReference type="STRING" id="59750.AWC31_02195"/>
<reference evidence="7 8" key="1">
    <citation type="submission" date="2015-07" db="EMBL/GenBank/DDBJ databases">
        <title>A draft genome sequence of Mycobacterium wolinskyi.</title>
        <authorList>
            <person name="de Man T.J."/>
            <person name="Perry K.A."/>
            <person name="Coulliette A.D."/>
            <person name="Jensen B."/>
            <person name="Toney N.C."/>
            <person name="Limbago B.M."/>
            <person name="Noble-Wang J."/>
        </authorList>
    </citation>
    <scope>NUCLEOTIDE SEQUENCE [LARGE SCALE GENOMIC DNA]</scope>
    <source>
        <strain evidence="7 8">CDC_01</strain>
    </source>
</reference>
<comment type="caution">
    <text evidence="7">The sequence shown here is derived from an EMBL/GenBank/DDBJ whole genome shotgun (WGS) entry which is preliminary data.</text>
</comment>
<keyword evidence="3 6" id="KW-0812">Transmembrane</keyword>
<comment type="subcellular location">
    <subcellularLocation>
        <location evidence="6">Cell membrane</location>
        <topology evidence="6">Multi-pass membrane protein</topology>
    </subcellularLocation>
    <subcellularLocation>
        <location evidence="1">Membrane</location>
        <topology evidence="1">Multi-pass membrane protein</topology>
    </subcellularLocation>
</comment>
<dbReference type="AlphaFoldDB" id="A0A132PC65"/>
<dbReference type="Proteomes" id="UP000070612">
    <property type="component" value="Unassembled WGS sequence"/>
</dbReference>
<dbReference type="InterPro" id="IPR051598">
    <property type="entry name" value="TSUP/Inactive_protease-like"/>
</dbReference>
<accession>A0A132PC65</accession>
<dbReference type="PANTHER" id="PTHR43701">
    <property type="entry name" value="MEMBRANE TRANSPORTER PROTEIN MJ0441-RELATED"/>
    <property type="match status" value="1"/>
</dbReference>
<comment type="similarity">
    <text evidence="2 6">Belongs to the 4-toluene sulfonate uptake permease (TSUP) (TC 2.A.102) family.</text>
</comment>
<name>A0A132PC65_9MYCO</name>
<dbReference type="EMBL" id="LGTW01000034">
    <property type="protein sequence ID" value="KWX19920.1"/>
    <property type="molecule type" value="Genomic_DNA"/>
</dbReference>
<keyword evidence="8" id="KW-1185">Reference proteome</keyword>
<dbReference type="GO" id="GO:0005886">
    <property type="term" value="C:plasma membrane"/>
    <property type="evidence" value="ECO:0007669"/>
    <property type="project" value="UniProtKB-SubCell"/>
</dbReference>
<feature type="transmembrane region" description="Helical" evidence="6">
    <location>
        <begin position="77"/>
        <end position="95"/>
    </location>
</feature>
<proteinExistence type="inferred from homology"/>
<feature type="transmembrane region" description="Helical" evidence="6">
    <location>
        <begin position="141"/>
        <end position="164"/>
    </location>
</feature>
<feature type="transmembrane region" description="Helical" evidence="6">
    <location>
        <begin position="47"/>
        <end position="65"/>
    </location>
</feature>
<protein>
    <recommendedName>
        <fullName evidence="6">Probable membrane transporter protein</fullName>
    </recommendedName>
</protein>
<evidence type="ECO:0000256" key="2">
    <source>
        <dbReference type="ARBA" id="ARBA00009142"/>
    </source>
</evidence>
<dbReference type="PANTHER" id="PTHR43701:SF2">
    <property type="entry name" value="MEMBRANE TRANSPORTER PROTEIN YJNA-RELATED"/>
    <property type="match status" value="1"/>
</dbReference>